<proteinExistence type="predicted"/>
<evidence type="ECO:0000313" key="2">
    <source>
        <dbReference type="Proteomes" id="UP000324800"/>
    </source>
</evidence>
<dbReference type="Proteomes" id="UP000324800">
    <property type="component" value="Unassembled WGS sequence"/>
</dbReference>
<accession>A0A5J4WD95</accession>
<sequence length="69" mass="8147">MNIEKYNSYFEDDEKDRTFCNSLQSWCWGANTFSCVRQILACTDKCRCKGKCKNPSETARREEPQKHCN</sequence>
<reference evidence="1 2" key="1">
    <citation type="submission" date="2019-03" db="EMBL/GenBank/DDBJ databases">
        <title>Single cell metagenomics reveals metabolic interactions within the superorganism composed of flagellate Streblomastix strix and complex community of Bacteroidetes bacteria on its surface.</title>
        <authorList>
            <person name="Treitli S.C."/>
            <person name="Kolisko M."/>
            <person name="Husnik F."/>
            <person name="Keeling P."/>
            <person name="Hampl V."/>
        </authorList>
    </citation>
    <scope>NUCLEOTIDE SEQUENCE [LARGE SCALE GENOMIC DNA]</scope>
    <source>
        <strain evidence="1">ST1C</strain>
    </source>
</reference>
<gene>
    <name evidence="1" type="ORF">EZS28_011571</name>
</gene>
<name>A0A5J4WD95_9EUKA</name>
<dbReference type="AlphaFoldDB" id="A0A5J4WD95"/>
<evidence type="ECO:0000313" key="1">
    <source>
        <dbReference type="EMBL" id="KAA6392898.1"/>
    </source>
</evidence>
<organism evidence="1 2">
    <name type="scientific">Streblomastix strix</name>
    <dbReference type="NCBI Taxonomy" id="222440"/>
    <lineage>
        <taxon>Eukaryota</taxon>
        <taxon>Metamonada</taxon>
        <taxon>Preaxostyla</taxon>
        <taxon>Oxymonadida</taxon>
        <taxon>Streblomastigidae</taxon>
        <taxon>Streblomastix</taxon>
    </lineage>
</organism>
<feature type="non-terminal residue" evidence="1">
    <location>
        <position position="69"/>
    </location>
</feature>
<comment type="caution">
    <text evidence="1">The sequence shown here is derived from an EMBL/GenBank/DDBJ whole genome shotgun (WGS) entry which is preliminary data.</text>
</comment>
<dbReference type="EMBL" id="SNRW01002403">
    <property type="protein sequence ID" value="KAA6392898.1"/>
    <property type="molecule type" value="Genomic_DNA"/>
</dbReference>
<protein>
    <submittedName>
        <fullName evidence="1">Uncharacterized protein</fullName>
    </submittedName>
</protein>